<dbReference type="GO" id="GO:0006508">
    <property type="term" value="P:proteolysis"/>
    <property type="evidence" value="ECO:0007669"/>
    <property type="project" value="InterPro"/>
</dbReference>
<gene>
    <name evidence="2" type="ORF">AQZ52_02095</name>
</gene>
<dbReference type="GO" id="GO:0004176">
    <property type="term" value="F:ATP-dependent peptidase activity"/>
    <property type="evidence" value="ECO:0007669"/>
    <property type="project" value="InterPro"/>
</dbReference>
<dbReference type="Proteomes" id="UP000058012">
    <property type="component" value="Unassembled WGS sequence"/>
</dbReference>
<dbReference type="Pfam" id="PF01434">
    <property type="entry name" value="Peptidase_M41"/>
    <property type="match status" value="1"/>
</dbReference>
<dbReference type="Gene3D" id="1.20.58.760">
    <property type="entry name" value="Peptidase M41"/>
    <property type="match status" value="1"/>
</dbReference>
<keyword evidence="3" id="KW-1185">Reference proteome</keyword>
<comment type="caution">
    <text evidence="2">The sequence shown here is derived from an EMBL/GenBank/DDBJ whole genome shotgun (WGS) entry which is preliminary data.</text>
</comment>
<dbReference type="OrthoDB" id="9809379at2"/>
<organism evidence="2 3">
    <name type="scientific">Novosphingobium fuchskuhlense</name>
    <dbReference type="NCBI Taxonomy" id="1117702"/>
    <lineage>
        <taxon>Bacteria</taxon>
        <taxon>Pseudomonadati</taxon>
        <taxon>Pseudomonadota</taxon>
        <taxon>Alphaproteobacteria</taxon>
        <taxon>Sphingomonadales</taxon>
        <taxon>Sphingomonadaceae</taxon>
        <taxon>Novosphingobium</taxon>
    </lineage>
</organism>
<proteinExistence type="predicted"/>
<evidence type="ECO:0000313" key="3">
    <source>
        <dbReference type="Proteomes" id="UP000058012"/>
    </source>
</evidence>
<dbReference type="InterPro" id="IPR000642">
    <property type="entry name" value="Peptidase_M41"/>
</dbReference>
<dbReference type="PANTHER" id="PTHR23076:SF110">
    <property type="entry name" value="INACTIVE ATP-DEPENDENT ZINC METALLOPROTEASE FTSHI 3, CHLOROPLASTIC-RELATED"/>
    <property type="match status" value="1"/>
</dbReference>
<name>A0A117UWF3_9SPHN</name>
<dbReference type="GO" id="GO:0004222">
    <property type="term" value="F:metalloendopeptidase activity"/>
    <property type="evidence" value="ECO:0007669"/>
    <property type="project" value="InterPro"/>
</dbReference>
<dbReference type="RefSeq" id="WP_082697500.1">
    <property type="nucleotide sequence ID" value="NZ_KQ954244.1"/>
</dbReference>
<protein>
    <recommendedName>
        <fullName evidence="1">Peptidase M41 domain-containing protein</fullName>
    </recommendedName>
</protein>
<dbReference type="STRING" id="1117702.AQZ52_02095"/>
<dbReference type="SUPFAM" id="SSF140990">
    <property type="entry name" value="FtsH protease domain-like"/>
    <property type="match status" value="1"/>
</dbReference>
<dbReference type="PANTHER" id="PTHR23076">
    <property type="entry name" value="METALLOPROTEASE M41 FTSH"/>
    <property type="match status" value="1"/>
</dbReference>
<dbReference type="EMBL" id="LLZS01000003">
    <property type="protein sequence ID" value="KUR72121.1"/>
    <property type="molecule type" value="Genomic_DNA"/>
</dbReference>
<accession>A0A117UWF3</accession>
<dbReference type="Pfam" id="PF14083">
    <property type="entry name" value="PGDYG"/>
    <property type="match status" value="1"/>
</dbReference>
<reference evidence="2 3" key="1">
    <citation type="submission" date="2015-10" db="EMBL/GenBank/DDBJ databases">
        <title>Draft genome sequence of Novosphingobium fuchskuhlense DSM 25065 isolated from a surface water sample of the southwest basin of Lake Grosse Fuchskuhle.</title>
        <authorList>
            <person name="Ruckert C."/>
            <person name="Winkler A."/>
            <person name="Glaeser J."/>
            <person name="Grossart H.-P."/>
            <person name="Kalinowski J."/>
            <person name="Glaeser S."/>
        </authorList>
    </citation>
    <scope>NUCLEOTIDE SEQUENCE [LARGE SCALE GENOMIC DNA]</scope>
    <source>
        <strain evidence="2 3">FNE08-7</strain>
    </source>
</reference>
<evidence type="ECO:0000259" key="1">
    <source>
        <dbReference type="Pfam" id="PF01434"/>
    </source>
</evidence>
<dbReference type="GO" id="GO:0005524">
    <property type="term" value="F:ATP binding"/>
    <property type="evidence" value="ECO:0007669"/>
    <property type="project" value="InterPro"/>
</dbReference>
<dbReference type="InterPro" id="IPR025688">
    <property type="entry name" value="PGDYG_prot"/>
</dbReference>
<dbReference type="InterPro" id="IPR037219">
    <property type="entry name" value="Peptidase_M41-like"/>
</dbReference>
<evidence type="ECO:0000313" key="2">
    <source>
        <dbReference type="EMBL" id="KUR72121.1"/>
    </source>
</evidence>
<dbReference type="AlphaFoldDB" id="A0A117UWF3"/>
<feature type="domain" description="Peptidase M41" evidence="1">
    <location>
        <begin position="239"/>
        <end position="407"/>
    </location>
</feature>
<sequence length="551" mass="59495">MASKLIETAFFKAALGYAKAIARMRGEQVLTPLTMLGGLLKASIEADDGDDAQGVANNSDSIKAALHAHGFELSEGDIEPLDDKIQLADDLKNSLNSNGKDLAKFLDALLNSVSPVSLNGNPLASIISPYLTDYLGEGDEPTIGGDAFSAAAFCAFEKGEFKDYAGLSSFFSANRLYLLALIDKVFGGRRSAKREAPENSKLSSDLEAALRDRDDGHSARFVSALDVGLTTGVNIIADRITAYHEAGHAIVSSVLRPEIPVNRVLVKREKGYLGVTMYDGTAPQRNLYRREDYLVELCVCLAGQAAQGIKFGPDFMDEGVSSDIERATKRAWNSIAYYGLDPEFGPVDLSIFKQSSGWLFDEAQKRLQAVMKEAASRTDNILKENWIKLEAIAAALIETGDVDFEQFVAGLKISGLEQVPGVLRAENVPVTRAVAFTSQPGSHQTPEGAVRYEAGDAIVTGEDGDSWPISRAIFEQFYQPENAESFGGDGLYVKIPKQVLVLPLGERSRVDMSGGRGVLLGNSGDWIVDYGCGDMAIVSGGVFERLYRICD</sequence>